<sequence length="535" mass="62731">MSGLLNDFAMKLQSYLQPERESHQNLVQKGLLLYRQHLVYGKRVSGRFLTGKVQDVSPVECRLDLENPLDCECSCPQDGFCRHQLALFFSAYSEENSVFDWVQQWKSRSAAGQILQSVKRASELLKQKKDAYSQPSITQWLADFHAAFQEINNRHEYLMDISARQVYHRLTGFLPVEQEWEPLYRLIAAYEMFKYLNRICRENEFFSSASLLRFFVEEAEDSLVRLSSGSIPFAYDPFIGYLRDDCWWLADGESVYEFDSVDFYRMLWSRLLKNANWRKQEAERLRAKIVNGIDTGEKLSSAAVLCFIHQAFLSGNDDTALNTLEQLANSGMMTAVYIPYWLAELNMHHSEGRLYRYISASLPMVSAFLQTCRDAYDRLSYMRLYFRSVDEKALAEHQPRLLEKLYRTFLPSSSAKYGDHLFSKERYHKWVELQLLIGNQIEDIEKEKLNLIAKQEPEALLPLYHRAVNACIAEKNRSSYKKAVRYLKKLRAVYRKKKEEDKWDSFFYVLTQQTKRLRAFQEECRKGKLTDADGI</sequence>
<dbReference type="EMBL" id="BKZQ01000007">
    <property type="protein sequence ID" value="GER69453.1"/>
    <property type="molecule type" value="Genomic_DNA"/>
</dbReference>
<evidence type="ECO:0000313" key="4">
    <source>
        <dbReference type="Proteomes" id="UP000391919"/>
    </source>
</evidence>
<dbReference type="Pfam" id="PF04434">
    <property type="entry name" value="SWIM"/>
    <property type="match status" value="1"/>
</dbReference>
<proteinExistence type="predicted"/>
<organism evidence="3 4">
    <name type="scientific">Weizmannia acidilactici</name>
    <dbReference type="NCBI Taxonomy" id="2607726"/>
    <lineage>
        <taxon>Bacteria</taxon>
        <taxon>Bacillati</taxon>
        <taxon>Bacillota</taxon>
        <taxon>Bacilli</taxon>
        <taxon>Bacillales</taxon>
        <taxon>Bacillaceae</taxon>
        <taxon>Heyndrickxia</taxon>
    </lineage>
</organism>
<reference evidence="3 4" key="1">
    <citation type="submission" date="2019-09" db="EMBL/GenBank/DDBJ databases">
        <title>Draft genome sequence of Bacillus sp. JC-7.</title>
        <authorList>
            <person name="Tanaka N."/>
            <person name="Shiwa Y."/>
            <person name="Fujita N."/>
            <person name="Tanasupawat S."/>
        </authorList>
    </citation>
    <scope>NUCLEOTIDE SEQUENCE [LARGE SCALE GENOMIC DNA]</scope>
    <source>
        <strain evidence="3 4">JC-7</strain>
    </source>
</reference>
<dbReference type="Proteomes" id="UP000391919">
    <property type="component" value="Unassembled WGS sequence"/>
</dbReference>
<name>A0A5J4JBZ9_9BACI</name>
<evidence type="ECO:0000259" key="2">
    <source>
        <dbReference type="PROSITE" id="PS50966"/>
    </source>
</evidence>
<dbReference type="PROSITE" id="PS50966">
    <property type="entry name" value="ZF_SWIM"/>
    <property type="match status" value="1"/>
</dbReference>
<gene>
    <name evidence="3" type="primary">ywqB</name>
    <name evidence="3" type="ORF">BpJC7_07560</name>
</gene>
<evidence type="ECO:0000313" key="3">
    <source>
        <dbReference type="EMBL" id="GER69453.1"/>
    </source>
</evidence>
<accession>A0A5J4JBZ9</accession>
<feature type="domain" description="SWIM-type" evidence="2">
    <location>
        <begin position="59"/>
        <end position="92"/>
    </location>
</feature>
<comment type="caution">
    <text evidence="3">The sequence shown here is derived from an EMBL/GenBank/DDBJ whole genome shotgun (WGS) entry which is preliminary data.</text>
</comment>
<dbReference type="GO" id="GO:0008270">
    <property type="term" value="F:zinc ion binding"/>
    <property type="evidence" value="ECO:0007669"/>
    <property type="project" value="UniProtKB-KW"/>
</dbReference>
<keyword evidence="4" id="KW-1185">Reference proteome</keyword>
<dbReference type="InterPro" id="IPR007527">
    <property type="entry name" value="Znf_SWIM"/>
</dbReference>
<keyword evidence="1" id="KW-0863">Zinc-finger</keyword>
<dbReference type="AlphaFoldDB" id="A0A5J4JBZ9"/>
<protein>
    <recommendedName>
        <fullName evidence="2">SWIM-type domain-containing protein</fullName>
    </recommendedName>
</protein>
<evidence type="ECO:0000256" key="1">
    <source>
        <dbReference type="PROSITE-ProRule" id="PRU00325"/>
    </source>
</evidence>
<keyword evidence="1" id="KW-0862">Zinc</keyword>
<keyword evidence="1" id="KW-0479">Metal-binding</keyword>